<evidence type="ECO:0000313" key="3">
    <source>
        <dbReference type="Proteomes" id="UP000263486"/>
    </source>
</evidence>
<proteinExistence type="predicted"/>
<comment type="caution">
    <text evidence="2">The sequence shown here is derived from an EMBL/GenBank/DDBJ whole genome shotgun (WGS) entry which is preliminary data.</text>
</comment>
<protein>
    <submittedName>
        <fullName evidence="2">DUF4325 domain-containing protein</fullName>
    </submittedName>
</protein>
<evidence type="ECO:0000259" key="1">
    <source>
        <dbReference type="Pfam" id="PF14213"/>
    </source>
</evidence>
<keyword evidence="3" id="KW-1185">Reference proteome</keyword>
<evidence type="ECO:0000313" key="2">
    <source>
        <dbReference type="EMBL" id="REI42046.1"/>
    </source>
</evidence>
<name>A0ABX9KJ58_9FUSO</name>
<gene>
    <name evidence="2" type="ORF">DYH56_04825</name>
</gene>
<sequence>MVIVVKNFIDQDAEVLYLNIMNNLKRDVKITLDFKGIEKTTYDFLENTVGKVIEEKGFESIQNNIRFRNVDTGIKEMLSKLIKDMNKK</sequence>
<dbReference type="Proteomes" id="UP000263486">
    <property type="component" value="Unassembled WGS sequence"/>
</dbReference>
<accession>A0ABX9KJ58</accession>
<reference evidence="2 3" key="1">
    <citation type="submission" date="2018-08" db="EMBL/GenBank/DDBJ databases">
        <title>Draft genome sequence of Psychrilyobacter sp. strain SD5 isolated from Black Sea water.</title>
        <authorList>
            <person name="Yadav S."/>
            <person name="Villanueva L."/>
            <person name="Damste J.S.S."/>
        </authorList>
    </citation>
    <scope>NUCLEOTIDE SEQUENCE [LARGE SCALE GENOMIC DNA]</scope>
    <source>
        <strain evidence="2 3">SD5</strain>
    </source>
</reference>
<organism evidence="2 3">
    <name type="scientific">Psychrilyobacter piezotolerans</name>
    <dbReference type="NCBI Taxonomy" id="2293438"/>
    <lineage>
        <taxon>Bacteria</taxon>
        <taxon>Fusobacteriati</taxon>
        <taxon>Fusobacteriota</taxon>
        <taxon>Fusobacteriia</taxon>
        <taxon>Fusobacteriales</taxon>
        <taxon>Fusobacteriaceae</taxon>
        <taxon>Psychrilyobacter</taxon>
    </lineage>
</organism>
<feature type="domain" description="DUF4325" evidence="1">
    <location>
        <begin position="12"/>
        <end position="72"/>
    </location>
</feature>
<dbReference type="EMBL" id="QUAJ01000006">
    <property type="protein sequence ID" value="REI42046.1"/>
    <property type="molecule type" value="Genomic_DNA"/>
</dbReference>
<dbReference type="Pfam" id="PF14213">
    <property type="entry name" value="DUF4325"/>
    <property type="match status" value="1"/>
</dbReference>
<dbReference type="InterPro" id="IPR025474">
    <property type="entry name" value="DUF4325"/>
</dbReference>
<dbReference type="RefSeq" id="WP_114641730.1">
    <property type="nucleotide sequence ID" value="NZ_JAACIO010000007.1"/>
</dbReference>